<evidence type="ECO:0000313" key="2">
    <source>
        <dbReference type="Proteomes" id="UP001054945"/>
    </source>
</evidence>
<dbReference type="AlphaFoldDB" id="A0AAV4RZW6"/>
<name>A0AAV4RZW6_CAEEX</name>
<organism evidence="1 2">
    <name type="scientific">Caerostris extrusa</name>
    <name type="common">Bark spider</name>
    <name type="synonym">Caerostris bankana</name>
    <dbReference type="NCBI Taxonomy" id="172846"/>
    <lineage>
        <taxon>Eukaryota</taxon>
        <taxon>Metazoa</taxon>
        <taxon>Ecdysozoa</taxon>
        <taxon>Arthropoda</taxon>
        <taxon>Chelicerata</taxon>
        <taxon>Arachnida</taxon>
        <taxon>Araneae</taxon>
        <taxon>Araneomorphae</taxon>
        <taxon>Entelegynae</taxon>
        <taxon>Araneoidea</taxon>
        <taxon>Araneidae</taxon>
        <taxon>Caerostris</taxon>
    </lineage>
</organism>
<protein>
    <submittedName>
        <fullName evidence="1">Uncharacterized protein</fullName>
    </submittedName>
</protein>
<sequence>MLASLKVLEDIMHIVTKTISPQHSTHNKCVKSLQAKGIRENEDFPVNIPIPKGSLQQPPPHEIDLSDKSLLTHSTVVALKTYCNCSLDCI</sequence>
<comment type="caution">
    <text evidence="1">The sequence shown here is derived from an EMBL/GenBank/DDBJ whole genome shotgun (WGS) entry which is preliminary data.</text>
</comment>
<keyword evidence="2" id="KW-1185">Reference proteome</keyword>
<dbReference type="EMBL" id="BPLR01008617">
    <property type="protein sequence ID" value="GIY26027.1"/>
    <property type="molecule type" value="Genomic_DNA"/>
</dbReference>
<evidence type="ECO:0000313" key="1">
    <source>
        <dbReference type="EMBL" id="GIY26027.1"/>
    </source>
</evidence>
<dbReference type="Proteomes" id="UP001054945">
    <property type="component" value="Unassembled WGS sequence"/>
</dbReference>
<gene>
    <name evidence="1" type="ORF">CEXT_115611</name>
</gene>
<proteinExistence type="predicted"/>
<accession>A0AAV4RZW6</accession>
<reference evidence="1 2" key="1">
    <citation type="submission" date="2021-06" db="EMBL/GenBank/DDBJ databases">
        <title>Caerostris extrusa draft genome.</title>
        <authorList>
            <person name="Kono N."/>
            <person name="Arakawa K."/>
        </authorList>
    </citation>
    <scope>NUCLEOTIDE SEQUENCE [LARGE SCALE GENOMIC DNA]</scope>
</reference>